<reference evidence="1" key="1">
    <citation type="submission" date="2022-03" db="EMBL/GenBank/DDBJ databases">
        <title>Draft genome sequence of Aduncisulcus paluster, a free-living microaerophilic Fornicata.</title>
        <authorList>
            <person name="Yuyama I."/>
            <person name="Kume K."/>
            <person name="Tamura T."/>
            <person name="Inagaki Y."/>
            <person name="Hashimoto T."/>
        </authorList>
    </citation>
    <scope>NUCLEOTIDE SEQUENCE</scope>
    <source>
        <strain evidence="1">NY0171</strain>
    </source>
</reference>
<dbReference type="Proteomes" id="UP001057375">
    <property type="component" value="Unassembled WGS sequence"/>
</dbReference>
<proteinExistence type="predicted"/>
<organism evidence="1 2">
    <name type="scientific">Aduncisulcus paluster</name>
    <dbReference type="NCBI Taxonomy" id="2918883"/>
    <lineage>
        <taxon>Eukaryota</taxon>
        <taxon>Metamonada</taxon>
        <taxon>Carpediemonas-like organisms</taxon>
        <taxon>Aduncisulcus</taxon>
    </lineage>
</organism>
<evidence type="ECO:0008006" key="3">
    <source>
        <dbReference type="Google" id="ProtNLM"/>
    </source>
</evidence>
<evidence type="ECO:0000313" key="2">
    <source>
        <dbReference type="Proteomes" id="UP001057375"/>
    </source>
</evidence>
<comment type="caution">
    <text evidence="1">The sequence shown here is derived from an EMBL/GenBank/DDBJ whole genome shotgun (WGS) entry which is preliminary data.</text>
</comment>
<protein>
    <recommendedName>
        <fullName evidence="3">BTB/POZ domain-containing protein</fullName>
    </recommendedName>
</protein>
<keyword evidence="2" id="KW-1185">Reference proteome</keyword>
<sequence length="489" mass="55555">MDHKLYKLANLSFPTVFKSSHSQFVKGALYCSSSYGFGPTNWGWKALCGPPRVFPTYGDQSSAWAGRHRSCPSEKIVVVYDVPVIPSEIHVYETNLPGSLVSVKACPTIWSESLIPIPSDQVNVAAGFSADEYEWTTLWSIPSPEPPMTTSRINVIRPVSCNQQYNMYMFDMICEGNSTWYEIDAIKLVGFRSKTPPQIPTSLPLGSLAFTLFNLWQKELFPYDAFIQCRKSEMHQKYLFSDEKSEEKEKEYGYSIEKIGNSTWYEIDAIKLVGFRSKTPPQIPTSLPLGSLAFTLFNLWQKELFPYDAFIQCRKSEMHQKYLFSDEKSEEKEKEYGYSIEKIGVHSAIIGARVPELLEKDVIWPCYHTMRDLIKLLYTDSVFGMTKGQCAAVCLLIGSFESLSDNEPCKRISKLCTDVFVDSLDFPLCVALLEHCGSVPSIVDICTDVIVSLEKYKETKPHQWSILTSRISKEGLISLFQKLADLKRL</sequence>
<name>A0ABQ5KUW8_9EUKA</name>
<accession>A0ABQ5KUW8</accession>
<evidence type="ECO:0000313" key="1">
    <source>
        <dbReference type="EMBL" id="GKT36247.1"/>
    </source>
</evidence>
<dbReference type="EMBL" id="BQXS01011173">
    <property type="protein sequence ID" value="GKT36247.1"/>
    <property type="molecule type" value="Genomic_DNA"/>
</dbReference>
<gene>
    <name evidence="1" type="ORF">ADUPG1_009248</name>
</gene>